<evidence type="ECO:0000313" key="3">
    <source>
        <dbReference type="Proteomes" id="UP000249464"/>
    </source>
</evidence>
<proteinExistence type="predicted"/>
<reference evidence="1 3" key="1">
    <citation type="submission" date="2016-11" db="EMBL/GenBank/DDBJ databases">
        <authorList>
            <person name="Jaros S."/>
            <person name="Januszkiewicz K."/>
            <person name="Wedrychowicz H."/>
        </authorList>
    </citation>
    <scope>NUCLEOTIDE SEQUENCE [LARGE SCALE GENOMIC DNA]</scope>
</reference>
<name>A0A2X0M822_9BASI</name>
<dbReference type="AlphaFoldDB" id="A0A2X0M822"/>
<keyword evidence="3" id="KW-1185">Reference proteome</keyword>
<sequence>MAVRREVRTKSYRCVATGVEFQVAVRQSITRARRWKGVANNP</sequence>
<gene>
    <name evidence="1" type="primary">BQ5605_C001g00648</name>
    <name evidence="2" type="synonym">BQ5605_C001g00655</name>
    <name evidence="1" type="ORF">BQ5605_C001G00648</name>
    <name evidence="2" type="ORF">BQ5605_C001G00655</name>
</gene>
<evidence type="ECO:0000313" key="1">
    <source>
        <dbReference type="EMBL" id="SGY48395.1"/>
    </source>
</evidence>
<accession>A0A2X0M822</accession>
<protein>
    <submittedName>
        <fullName evidence="1">BQ5605_C001g00648 protein</fullName>
    </submittedName>
    <submittedName>
        <fullName evidence="2">BQ5605_C001g00655 protein</fullName>
    </submittedName>
</protein>
<evidence type="ECO:0000313" key="2">
    <source>
        <dbReference type="EMBL" id="SGY48490.1"/>
    </source>
</evidence>
<dbReference type="Proteomes" id="UP000249464">
    <property type="component" value="Unassembled WGS sequence"/>
</dbReference>
<dbReference type="EMBL" id="FQNC01000043">
    <property type="protein sequence ID" value="SGY48490.1"/>
    <property type="molecule type" value="Genomic_DNA"/>
</dbReference>
<dbReference type="EMBL" id="FQNC01000043">
    <property type="protein sequence ID" value="SGY48395.1"/>
    <property type="molecule type" value="Genomic_DNA"/>
</dbReference>
<organism evidence="1 3">
    <name type="scientific">Microbotryum silenes-dioicae</name>
    <dbReference type="NCBI Taxonomy" id="796604"/>
    <lineage>
        <taxon>Eukaryota</taxon>
        <taxon>Fungi</taxon>
        <taxon>Dikarya</taxon>
        <taxon>Basidiomycota</taxon>
        <taxon>Pucciniomycotina</taxon>
        <taxon>Microbotryomycetes</taxon>
        <taxon>Microbotryales</taxon>
        <taxon>Microbotryaceae</taxon>
        <taxon>Microbotryum</taxon>
    </lineage>
</organism>